<dbReference type="STRING" id="572480.Arnit_0615"/>
<dbReference type="EMBL" id="CP001999">
    <property type="protein sequence ID" value="ADG92280.1"/>
    <property type="molecule type" value="Genomic_DNA"/>
</dbReference>
<accession>D5V247</accession>
<organism evidence="1 2">
    <name type="scientific">Arcobacter nitrofigilis (strain ATCC 33309 / DSM 7299 / CCUG 15893 / LMG 7604 / NCTC 12251 / CI)</name>
    <name type="common">Campylobacter nitrofigilis</name>
    <dbReference type="NCBI Taxonomy" id="572480"/>
    <lineage>
        <taxon>Bacteria</taxon>
        <taxon>Pseudomonadati</taxon>
        <taxon>Campylobacterota</taxon>
        <taxon>Epsilonproteobacteria</taxon>
        <taxon>Campylobacterales</taxon>
        <taxon>Arcobacteraceae</taxon>
        <taxon>Arcobacter</taxon>
    </lineage>
</organism>
<gene>
    <name evidence="1" type="ordered locus">Arnit_0615</name>
</gene>
<reference evidence="1 2" key="1">
    <citation type="journal article" date="2010" name="Stand. Genomic Sci.">
        <title>Complete genome sequence of Arcobacter nitrofigilis type strain (CI).</title>
        <authorList>
            <person name="Pati A."/>
            <person name="Gronow S."/>
            <person name="Lapidus A."/>
            <person name="Copeland A."/>
            <person name="Glavina Del Rio T."/>
            <person name="Nolan M."/>
            <person name="Lucas S."/>
            <person name="Tice H."/>
            <person name="Cheng J.F."/>
            <person name="Han C."/>
            <person name="Chertkov O."/>
            <person name="Bruce D."/>
            <person name="Tapia R."/>
            <person name="Goodwin L."/>
            <person name="Pitluck S."/>
            <person name="Liolios K."/>
            <person name="Ivanova N."/>
            <person name="Mavromatis K."/>
            <person name="Chen A."/>
            <person name="Palaniappan K."/>
            <person name="Land M."/>
            <person name="Hauser L."/>
            <person name="Chang Y.J."/>
            <person name="Jeffries C.D."/>
            <person name="Detter J.C."/>
            <person name="Rohde M."/>
            <person name="Goker M."/>
            <person name="Bristow J."/>
            <person name="Eisen J.A."/>
            <person name="Markowitz V."/>
            <person name="Hugenholtz P."/>
            <person name="Klenk H.P."/>
            <person name="Kyrpides N.C."/>
        </authorList>
    </citation>
    <scope>NUCLEOTIDE SEQUENCE [LARGE SCALE GENOMIC DNA]</scope>
    <source>
        <strain evidence="2">ATCC 33309 / DSM 7299 / CCUG 15893 / LMG 7604 / NCTC 12251 / CI</strain>
    </source>
</reference>
<dbReference type="OrthoDB" id="9921912at2"/>
<sequence length="108" mass="12777">MKKPPYVSHYLVLKDLIDGVDVRRYSDTITYLTSRIENIKVDLIKNGIAFVEDITRESKYSTYKPYILYPSLQNMQKAKELLDIYGTKEVLRFLDQKQLILDEVNREN</sequence>
<dbReference type="AlphaFoldDB" id="D5V247"/>
<dbReference type="Proteomes" id="UP000000939">
    <property type="component" value="Chromosome"/>
</dbReference>
<keyword evidence="2" id="KW-1185">Reference proteome</keyword>
<evidence type="ECO:0000313" key="1">
    <source>
        <dbReference type="EMBL" id="ADG92280.1"/>
    </source>
</evidence>
<evidence type="ECO:0000313" key="2">
    <source>
        <dbReference type="Proteomes" id="UP000000939"/>
    </source>
</evidence>
<protein>
    <submittedName>
        <fullName evidence="1">Uncharacterized protein</fullName>
    </submittedName>
</protein>
<dbReference type="RefSeq" id="WP_013134425.1">
    <property type="nucleotide sequence ID" value="NC_014166.1"/>
</dbReference>
<name>D5V247_ARCNC</name>
<proteinExistence type="predicted"/>
<dbReference type="KEGG" id="ant:Arnit_0615"/>
<dbReference type="HOGENOM" id="CLU_2191511_0_0_7"/>